<accession>A0A3Z9GKE8</accession>
<dbReference type="RefSeq" id="WP_023361712.1">
    <property type="nucleotide sequence ID" value="NZ_CAKJUA010000003.1"/>
</dbReference>
<comment type="caution">
    <text evidence="3">The sequence shown here is derived from an EMBL/GenBank/DDBJ whole genome shotgun (WGS) entry which is preliminary data.</text>
</comment>
<evidence type="ECO:0000313" key="3">
    <source>
        <dbReference type="EMBL" id="EAJ1076556.1"/>
    </source>
</evidence>
<evidence type="ECO:0000313" key="4">
    <source>
        <dbReference type="Proteomes" id="UP000557830"/>
    </source>
</evidence>
<name>A0A3Z9GKE8_CAMCO</name>
<proteinExistence type="predicted"/>
<keyword evidence="2" id="KW-1133">Transmembrane helix</keyword>
<dbReference type="Proteomes" id="UP000557830">
    <property type="component" value="Unassembled WGS sequence"/>
</dbReference>
<dbReference type="AlphaFoldDB" id="A0A3Z9GKE8"/>
<keyword evidence="2" id="KW-0472">Membrane</keyword>
<keyword evidence="1" id="KW-0175">Coiled coil</keyword>
<evidence type="ECO:0000256" key="2">
    <source>
        <dbReference type="SAM" id="Phobius"/>
    </source>
</evidence>
<organism evidence="3 4">
    <name type="scientific">Campylobacter coli</name>
    <dbReference type="NCBI Taxonomy" id="195"/>
    <lineage>
        <taxon>Bacteria</taxon>
        <taxon>Pseudomonadati</taxon>
        <taxon>Campylobacterota</taxon>
        <taxon>Epsilonproteobacteria</taxon>
        <taxon>Campylobacterales</taxon>
        <taxon>Campylobacteraceae</taxon>
        <taxon>Campylobacter</taxon>
    </lineage>
</organism>
<gene>
    <name evidence="3" type="ORF">BU953_02790</name>
</gene>
<keyword evidence="2" id="KW-0812">Transmembrane</keyword>
<evidence type="ECO:0000256" key="1">
    <source>
        <dbReference type="SAM" id="Coils"/>
    </source>
</evidence>
<protein>
    <submittedName>
        <fullName evidence="3">Uncharacterized protein</fullName>
    </submittedName>
</protein>
<reference evidence="3 4" key="1">
    <citation type="submission" date="2018-05" db="EMBL/GenBank/DDBJ databases">
        <authorList>
            <consortium name="NARMS: The National Antimicrobial Resistance Monitoring System"/>
        </authorList>
    </citation>
    <scope>NUCLEOTIDE SEQUENCE [LARGE SCALE GENOMIC DNA]</scope>
    <source>
        <strain evidence="3 4">FSIS1609200</strain>
    </source>
</reference>
<dbReference type="EMBL" id="AABUYW010000004">
    <property type="protein sequence ID" value="EAJ1076556.1"/>
    <property type="molecule type" value="Genomic_DNA"/>
</dbReference>
<sequence>MDNKRLVINPKKNLQNLKEIGEIQGQIKNYTPEELQILAKDQVKQIDMKIQEASRKIVRAKELAYKAKNIENSFFETLNPFAKSETDKKLEALSEADIANAEAIGAQNELIQETIKLIYCDMVFADLMINELSLMIYEKYEINEEAILSLSNDTKKISKEITTTILHQAKQRITEMQKAKQEIQETKEDIRDMEDDIKELEERLNKKRQIDDEQHKLIETHYQEFINFKMQMENDTKEKENKISDLKFKISKKNTAFSIIISSLALIVSIVAIILQFIK</sequence>
<feature type="coiled-coil region" evidence="1">
    <location>
        <begin position="166"/>
        <end position="249"/>
    </location>
</feature>
<feature type="transmembrane region" description="Helical" evidence="2">
    <location>
        <begin position="256"/>
        <end position="278"/>
    </location>
</feature>